<comment type="caution">
    <text evidence="2">The sequence shown here is derived from an EMBL/GenBank/DDBJ whole genome shotgun (WGS) entry which is preliminary data.</text>
</comment>
<organism evidence="2 3">
    <name type="scientific">Candidatus Carbonibacillus altaicus</name>
    <dbReference type="NCBI Taxonomy" id="2163959"/>
    <lineage>
        <taxon>Bacteria</taxon>
        <taxon>Bacillati</taxon>
        <taxon>Bacillota</taxon>
        <taxon>Bacilli</taxon>
        <taxon>Bacillales</taxon>
        <taxon>Candidatus Carbonibacillus</taxon>
    </lineage>
</organism>
<feature type="transmembrane region" description="Helical" evidence="1">
    <location>
        <begin position="13"/>
        <end position="37"/>
    </location>
</feature>
<evidence type="ECO:0008006" key="4">
    <source>
        <dbReference type="Google" id="ProtNLM"/>
    </source>
</evidence>
<sequence length="140" mass="15722">MIKDKKGGATLEFALTSIIPVAIMIVIYMVVVIFGAIKATDEAAREAARTYARYYFIDNVQAQNLARESAKNAFLVKAPPGSTFVTSNVKFYQSNGVISTYQNMTVSVETRVPVPFIGERSFIRSYTFPLESYKRKESLW</sequence>
<dbReference type="AlphaFoldDB" id="A0A2R6XXY6"/>
<gene>
    <name evidence="2" type="ORF">BSOLF_2582</name>
</gene>
<dbReference type="EMBL" id="PEBX01000147">
    <property type="protein sequence ID" value="PTQ55286.1"/>
    <property type="molecule type" value="Genomic_DNA"/>
</dbReference>
<keyword evidence="1" id="KW-0472">Membrane</keyword>
<proteinExistence type="predicted"/>
<name>A0A2R6XXY6_9BACL</name>
<keyword evidence="1" id="KW-0812">Transmembrane</keyword>
<accession>A0A2R6XXY6</accession>
<protein>
    <recommendedName>
        <fullName evidence="4">Pilus assembly protein</fullName>
    </recommendedName>
</protein>
<keyword evidence="1" id="KW-1133">Transmembrane helix</keyword>
<evidence type="ECO:0000256" key="1">
    <source>
        <dbReference type="SAM" id="Phobius"/>
    </source>
</evidence>
<dbReference type="Proteomes" id="UP000244338">
    <property type="component" value="Unassembled WGS sequence"/>
</dbReference>
<evidence type="ECO:0000313" key="2">
    <source>
        <dbReference type="EMBL" id="PTQ55286.1"/>
    </source>
</evidence>
<evidence type="ECO:0000313" key="3">
    <source>
        <dbReference type="Proteomes" id="UP000244338"/>
    </source>
</evidence>
<reference evidence="3" key="1">
    <citation type="journal article" date="2018" name="Sci. Rep.">
        <title>Lignite coal burning seam in the remote Altai Mountains harbors a hydrogen-driven thermophilic microbial community.</title>
        <authorList>
            <person name="Kadnikov V.V."/>
            <person name="Mardanov A.V."/>
            <person name="Ivasenko D.A."/>
            <person name="Antsiferov D.V."/>
            <person name="Beletsky A.V."/>
            <person name="Karnachuk O.V."/>
            <person name="Ravin N.V."/>
        </authorList>
    </citation>
    <scope>NUCLEOTIDE SEQUENCE [LARGE SCALE GENOMIC DNA]</scope>
</reference>